<dbReference type="SUPFAM" id="SSF55174">
    <property type="entry name" value="Alpha-L RNA-binding motif"/>
    <property type="match status" value="1"/>
</dbReference>
<dbReference type="PANTHER" id="PTHR32319:SF0">
    <property type="entry name" value="BACTERIAL HEMOLYSIN-LIKE PROTEIN"/>
    <property type="match status" value="1"/>
</dbReference>
<evidence type="ECO:0000313" key="6">
    <source>
        <dbReference type="Proteomes" id="UP000718281"/>
    </source>
</evidence>
<comment type="similarity">
    <text evidence="2">Belongs to the TlyA family.</text>
</comment>
<gene>
    <name evidence="5" type="ORF">IPF40_05720</name>
</gene>
<dbReference type="EMBL" id="JADIXZ010000004">
    <property type="protein sequence ID" value="MBK6300558.1"/>
    <property type="molecule type" value="Genomic_DNA"/>
</dbReference>
<proteinExistence type="inferred from homology"/>
<keyword evidence="5" id="KW-0808">Transferase</keyword>
<dbReference type="Gene3D" id="3.10.290.10">
    <property type="entry name" value="RNA-binding S4 domain"/>
    <property type="match status" value="1"/>
</dbReference>
<dbReference type="Pfam" id="PF01728">
    <property type="entry name" value="FtsJ"/>
    <property type="match status" value="1"/>
</dbReference>
<protein>
    <submittedName>
        <fullName evidence="5">TlyA family RNA methyltransferase</fullName>
    </submittedName>
</protein>
<dbReference type="CDD" id="cd02440">
    <property type="entry name" value="AdoMet_MTases"/>
    <property type="match status" value="1"/>
</dbReference>
<sequence length="274" mass="28586">MAGPRLGVSPRLDAELVRRGLARSRAQAAQLVKDGSVRLGGVTVLRVSTPVPDDAVLEVVAAADPWVGRAAYKLLGALETFGPQGLTVAGRRALDVGASTGGFTQVLLSQGAAQVTALDVGHGQLVEQVAGDPRVIERSGTNIRHCTAEDLGGPFDLVVADLSFISLRLVLPVLATLIEPSGDLVLLIKPQFEVGRERLGKGGVVRVDADRLTALRGVLDAAADVGLGVRGLVASPIRGTTGNREYLGWFTSRAHDRAEAADLERLVAAMESPS</sequence>
<dbReference type="GO" id="GO:0003723">
    <property type="term" value="F:RNA binding"/>
    <property type="evidence" value="ECO:0007669"/>
    <property type="project" value="UniProtKB-KW"/>
</dbReference>
<dbReference type="InterPro" id="IPR036986">
    <property type="entry name" value="S4_RNA-bd_sf"/>
</dbReference>
<reference evidence="5 6" key="1">
    <citation type="submission" date="2020-10" db="EMBL/GenBank/DDBJ databases">
        <title>Connecting structure to function with the recovery of over 1000 high-quality activated sludge metagenome-assembled genomes encoding full-length rRNA genes using long-read sequencing.</title>
        <authorList>
            <person name="Singleton C.M."/>
            <person name="Petriglieri F."/>
            <person name="Kristensen J.M."/>
            <person name="Kirkegaard R.H."/>
            <person name="Michaelsen T.Y."/>
            <person name="Andersen M.H."/>
            <person name="Karst S.M."/>
            <person name="Dueholm M.S."/>
            <person name="Nielsen P.H."/>
            <person name="Albertsen M."/>
        </authorList>
    </citation>
    <scope>NUCLEOTIDE SEQUENCE [LARGE SCALE GENOMIC DNA]</scope>
    <source>
        <strain evidence="5">AalE_18-Q3-R2-46_BAT3C.188</strain>
    </source>
</reference>
<dbReference type="SMART" id="SM00363">
    <property type="entry name" value="S4"/>
    <property type="match status" value="1"/>
</dbReference>
<name>A0A935CD74_9MICO</name>
<evidence type="ECO:0000259" key="4">
    <source>
        <dbReference type="SMART" id="SM00363"/>
    </source>
</evidence>
<dbReference type="CDD" id="cd00165">
    <property type="entry name" value="S4"/>
    <property type="match status" value="1"/>
</dbReference>
<evidence type="ECO:0000313" key="5">
    <source>
        <dbReference type="EMBL" id="MBK6300558.1"/>
    </source>
</evidence>
<dbReference type="InterPro" id="IPR002877">
    <property type="entry name" value="RNA_MeTrfase_FtsJ_dom"/>
</dbReference>
<dbReference type="InterPro" id="IPR029063">
    <property type="entry name" value="SAM-dependent_MTases_sf"/>
</dbReference>
<evidence type="ECO:0000256" key="1">
    <source>
        <dbReference type="ARBA" id="ARBA00022884"/>
    </source>
</evidence>
<keyword evidence="5" id="KW-0489">Methyltransferase</keyword>
<dbReference type="PROSITE" id="PS50889">
    <property type="entry name" value="S4"/>
    <property type="match status" value="1"/>
</dbReference>
<evidence type="ECO:0000256" key="2">
    <source>
        <dbReference type="ARBA" id="ARBA00029460"/>
    </source>
</evidence>
<dbReference type="SUPFAM" id="SSF53335">
    <property type="entry name" value="S-adenosyl-L-methionine-dependent methyltransferases"/>
    <property type="match status" value="1"/>
</dbReference>
<dbReference type="PANTHER" id="PTHR32319">
    <property type="entry name" value="BACTERIAL HEMOLYSIN-LIKE PROTEIN"/>
    <property type="match status" value="1"/>
</dbReference>
<dbReference type="PIRSF" id="PIRSF005578">
    <property type="entry name" value="TlyA"/>
    <property type="match status" value="1"/>
</dbReference>
<dbReference type="InterPro" id="IPR002942">
    <property type="entry name" value="S4_RNA-bd"/>
</dbReference>
<dbReference type="GO" id="GO:0032259">
    <property type="term" value="P:methylation"/>
    <property type="evidence" value="ECO:0007669"/>
    <property type="project" value="UniProtKB-KW"/>
</dbReference>
<accession>A0A935CD74</accession>
<evidence type="ECO:0000256" key="3">
    <source>
        <dbReference type="PROSITE-ProRule" id="PRU00182"/>
    </source>
</evidence>
<comment type="caution">
    <text evidence="5">The sequence shown here is derived from an EMBL/GenBank/DDBJ whole genome shotgun (WGS) entry which is preliminary data.</text>
</comment>
<keyword evidence="1 3" id="KW-0694">RNA-binding</keyword>
<dbReference type="GO" id="GO:0008168">
    <property type="term" value="F:methyltransferase activity"/>
    <property type="evidence" value="ECO:0007669"/>
    <property type="project" value="UniProtKB-KW"/>
</dbReference>
<organism evidence="5 6">
    <name type="scientific">Candidatus Phosphoribacter hodrii</name>
    <dbReference type="NCBI Taxonomy" id="2953743"/>
    <lineage>
        <taxon>Bacteria</taxon>
        <taxon>Bacillati</taxon>
        <taxon>Actinomycetota</taxon>
        <taxon>Actinomycetes</taxon>
        <taxon>Micrococcales</taxon>
        <taxon>Dermatophilaceae</taxon>
        <taxon>Candidatus Phosphoribacter</taxon>
    </lineage>
</organism>
<dbReference type="Proteomes" id="UP000718281">
    <property type="component" value="Unassembled WGS sequence"/>
</dbReference>
<dbReference type="InterPro" id="IPR004538">
    <property type="entry name" value="Hemolysin_A/TlyA"/>
</dbReference>
<dbReference type="Gene3D" id="3.40.50.150">
    <property type="entry name" value="Vaccinia Virus protein VP39"/>
    <property type="match status" value="1"/>
</dbReference>
<dbReference type="InterPro" id="IPR047048">
    <property type="entry name" value="TlyA"/>
</dbReference>
<dbReference type="Pfam" id="PF01479">
    <property type="entry name" value="S4"/>
    <property type="match status" value="1"/>
</dbReference>
<dbReference type="AlphaFoldDB" id="A0A935CD74"/>
<feature type="domain" description="RNA-binding S4" evidence="4">
    <location>
        <begin position="10"/>
        <end position="73"/>
    </location>
</feature>